<organism evidence="1 2">
    <name type="scientific">Cytophaga hutchinsonii (strain ATCC 33406 / DSM 1761 / CIP 103989 / NBRC 15051 / NCIMB 9469 / D465)</name>
    <dbReference type="NCBI Taxonomy" id="269798"/>
    <lineage>
        <taxon>Bacteria</taxon>
        <taxon>Pseudomonadati</taxon>
        <taxon>Bacteroidota</taxon>
        <taxon>Cytophagia</taxon>
        <taxon>Cytophagales</taxon>
        <taxon>Cytophagaceae</taxon>
        <taxon>Cytophaga</taxon>
    </lineage>
</organism>
<evidence type="ECO:0000313" key="2">
    <source>
        <dbReference type="Proteomes" id="UP000001822"/>
    </source>
</evidence>
<protein>
    <submittedName>
        <fullName evidence="1">Uncharacterized protein</fullName>
    </submittedName>
</protein>
<proteinExistence type="predicted"/>
<evidence type="ECO:0000313" key="1">
    <source>
        <dbReference type="EMBL" id="ABG60711.1"/>
    </source>
</evidence>
<dbReference type="AlphaFoldDB" id="A0A6N4SW46"/>
<sequence>MNNSEKILAFEYLLDKLKDWYTEIPNSNFNNNDFSKLKVLKLNFFAAAVNANKENNGLLNIFDKFHAMPYGHVESEVYENLNNLNFFSVSSNKTTINNNPDFEKLKQETRSEINFAIESLKKENNNLIKYSAMDLVELSHTYFSWRASFNLAKQQNKLSMPIPVEMIKTEKKFFIL</sequence>
<gene>
    <name evidence="1" type="ordered locus">CHU_3477</name>
</gene>
<dbReference type="OrthoDB" id="1441996at2"/>
<name>A0A6N4SW46_CYTH3</name>
<dbReference type="Proteomes" id="UP000001822">
    <property type="component" value="Chromosome"/>
</dbReference>
<accession>A0A6N4SW46</accession>
<dbReference type="KEGG" id="chu:CHU_3477"/>
<keyword evidence="2" id="KW-1185">Reference proteome</keyword>
<dbReference type="RefSeq" id="WP_011586818.1">
    <property type="nucleotide sequence ID" value="NC_008255.1"/>
</dbReference>
<reference evidence="1 2" key="1">
    <citation type="journal article" date="2007" name="Appl. Environ. Microbiol.">
        <title>Genome sequence of the cellulolytic gliding bacterium Cytophaga hutchinsonii.</title>
        <authorList>
            <person name="Xie G."/>
            <person name="Bruce D.C."/>
            <person name="Challacombe J.F."/>
            <person name="Chertkov O."/>
            <person name="Detter J.C."/>
            <person name="Gilna P."/>
            <person name="Han C.S."/>
            <person name="Lucas S."/>
            <person name="Misra M."/>
            <person name="Myers G.L."/>
            <person name="Richardson P."/>
            <person name="Tapia R."/>
            <person name="Thayer N."/>
            <person name="Thompson L.S."/>
            <person name="Brettin T.S."/>
            <person name="Henrissat B."/>
            <person name="Wilson D.B."/>
            <person name="McBride M.J."/>
        </authorList>
    </citation>
    <scope>NUCLEOTIDE SEQUENCE [LARGE SCALE GENOMIC DNA]</scope>
    <source>
        <strain evidence="2">ATCC 33406 / DSM 1761 / CIP 103989 / NBRC 15051 / NCIMB 9469 / D465</strain>
    </source>
</reference>
<dbReference type="EMBL" id="CP000383">
    <property type="protein sequence ID" value="ABG60711.1"/>
    <property type="molecule type" value="Genomic_DNA"/>
</dbReference>